<dbReference type="Gene3D" id="2.40.10.390">
    <property type="match status" value="1"/>
</dbReference>
<sequence length="82" mass="9795">MQQLVREGTLYRDNNRRYCLYESGFPVEQTITLTSGCSLEIWLNREWVTGHVEGDGQDYWLFAYRGGRFLLSERMKARYIIH</sequence>
<name>A0A5J4KUW9_9CHLR</name>
<evidence type="ECO:0000313" key="2">
    <source>
        <dbReference type="EMBL" id="GER89889.1"/>
    </source>
</evidence>
<comment type="caution">
    <text evidence="2">The sequence shown here is derived from an EMBL/GenBank/DDBJ whole genome shotgun (WGS) entry which is preliminary data.</text>
</comment>
<dbReference type="EMBL" id="BKZW01000002">
    <property type="protein sequence ID" value="GER89889.1"/>
    <property type="molecule type" value="Genomic_DNA"/>
</dbReference>
<proteinExistence type="predicted"/>
<feature type="domain" description="DUF5348" evidence="1">
    <location>
        <begin position="10"/>
        <end position="78"/>
    </location>
</feature>
<protein>
    <recommendedName>
        <fullName evidence="1">DUF5348 domain-containing protein</fullName>
    </recommendedName>
</protein>
<organism evidence="2 3">
    <name type="scientific">Dictyobacter vulcani</name>
    <dbReference type="NCBI Taxonomy" id="2607529"/>
    <lineage>
        <taxon>Bacteria</taxon>
        <taxon>Bacillati</taxon>
        <taxon>Chloroflexota</taxon>
        <taxon>Ktedonobacteria</taxon>
        <taxon>Ktedonobacterales</taxon>
        <taxon>Dictyobacteraceae</taxon>
        <taxon>Dictyobacter</taxon>
    </lineage>
</organism>
<dbReference type="Pfam" id="PF17295">
    <property type="entry name" value="DUF5348"/>
    <property type="match status" value="1"/>
</dbReference>
<dbReference type="InterPro" id="IPR035255">
    <property type="entry name" value="DUF5348"/>
</dbReference>
<accession>A0A5J4KUW9</accession>
<dbReference type="AlphaFoldDB" id="A0A5J4KUW9"/>
<dbReference type="RefSeq" id="WP_151757706.1">
    <property type="nucleotide sequence ID" value="NZ_BKZW01000002.1"/>
</dbReference>
<gene>
    <name evidence="2" type="ORF">KDW_40510</name>
</gene>
<keyword evidence="3" id="KW-1185">Reference proteome</keyword>
<evidence type="ECO:0000313" key="3">
    <source>
        <dbReference type="Proteomes" id="UP000326912"/>
    </source>
</evidence>
<evidence type="ECO:0000259" key="1">
    <source>
        <dbReference type="Pfam" id="PF17295"/>
    </source>
</evidence>
<dbReference type="Proteomes" id="UP000326912">
    <property type="component" value="Unassembled WGS sequence"/>
</dbReference>
<reference evidence="2 3" key="1">
    <citation type="submission" date="2019-10" db="EMBL/GenBank/DDBJ databases">
        <title>Dictyobacter vulcani sp. nov., within the class Ktedonobacteria, isolated from soil of volcanic Mt. Zao.</title>
        <authorList>
            <person name="Zheng Y."/>
            <person name="Wang C.M."/>
            <person name="Sakai Y."/>
            <person name="Abe K."/>
            <person name="Yokota A."/>
            <person name="Yabe S."/>
        </authorList>
    </citation>
    <scope>NUCLEOTIDE SEQUENCE [LARGE SCALE GENOMIC DNA]</scope>
    <source>
        <strain evidence="2 3">W12</strain>
    </source>
</reference>